<dbReference type="InterPro" id="IPR003594">
    <property type="entry name" value="HATPase_dom"/>
</dbReference>
<evidence type="ECO:0000313" key="12">
    <source>
        <dbReference type="EMBL" id="PCI28816.1"/>
    </source>
</evidence>
<evidence type="ECO:0000256" key="5">
    <source>
        <dbReference type="ARBA" id="ARBA00022741"/>
    </source>
</evidence>
<dbReference type="GO" id="GO:0005829">
    <property type="term" value="C:cytosol"/>
    <property type="evidence" value="ECO:0007669"/>
    <property type="project" value="TreeGrafter"/>
</dbReference>
<dbReference type="InterPro" id="IPR008271">
    <property type="entry name" value="Ser/Thr_kinase_AS"/>
</dbReference>
<dbReference type="InterPro" id="IPR036097">
    <property type="entry name" value="HisK_dim/P_sf"/>
</dbReference>
<organism evidence="12 13">
    <name type="scientific">SAR324 cluster bacterium</name>
    <dbReference type="NCBI Taxonomy" id="2024889"/>
    <lineage>
        <taxon>Bacteria</taxon>
        <taxon>Deltaproteobacteria</taxon>
        <taxon>SAR324 cluster</taxon>
    </lineage>
</organism>
<dbReference type="Gene3D" id="3.30.450.40">
    <property type="match status" value="1"/>
</dbReference>
<keyword evidence="3" id="KW-0597">Phosphoprotein</keyword>
<dbReference type="PANTHER" id="PTHR24348:SF22">
    <property type="entry name" value="NON-SPECIFIC SERINE_THREONINE PROTEIN KINASE"/>
    <property type="match status" value="1"/>
</dbReference>
<dbReference type="Pfam" id="PF02518">
    <property type="entry name" value="HATPase_c"/>
    <property type="match status" value="1"/>
</dbReference>
<dbReference type="SUPFAM" id="SSF48452">
    <property type="entry name" value="TPR-like"/>
    <property type="match status" value="1"/>
</dbReference>
<accession>A0A2A4T5B9</accession>
<sequence>MRKHSSYIGRTLAGRYEVRQLLGEGAMGQVFAVWDQKTQRERALKLIDVHKKKLPLEAVMRFKSEATILKNLKHPSIIKYIDFFQEGDIYGLVMEYSLVSNLKQYLREHEKLTAQQVLPLLKNLAEALAFIHEQGLVHLDLKSSNILLKEELNDLFSVKIVDFGFSQLIGTSGSQQGGTLSYMAPEQTGILHKTIDHRADLYALGIIAYEALVGRVPFKDPDPAILIYQHIAQAPQKPKELQPQIPILLERIILKLLNKDPDDRYRTTNGLLNDLKKYLRLSKRQGSLEIDFLLGEEDHWDSFPPTNPFVGREKEQKAIQKILQQTANLSNSGQLSRKNSLISPQSTVKALRGQHNIVLLEGNQGIGKSMLLKRLYNDLQKQQGSTLFYKARKEEFETPLKTIKSLLESFSLPIYNLPPDAQAQAIAYLRQKFGRRFSIVVEMFPNLELDSDEDVLRDQDFTLMDYHEVIIELFKIIAEKHGRLVIFVDDLQNVEQSSWDLFFKFSSVGKDLPVLFLFTYNHEELTPVRRQELAQSMNLSHLHHFHLPALSTSEFSELFQKLFSSKFYDYPGLLEPIYSATQGSPKLLRMLLQKLIDHHQIFYKKQAWFYKKEETFLYIRSFEHEQTVETNLVDWSPTERQVLQRAAIFQRAFTWEALRNLLPEQPALEVANQELLQILDDAVRMGILSVDRKMLYTYRSHHLRHSLLSEITEKSRHLLHQNIAAFLERYLLPEAPEAVYDIAYHIGNSGDQLQALKYHIRAAELTENERFNDRQAEYYYRQALLNLKKIPLDGVTAELQFRVRFHSIRHTFAFSQEYDELWAEHLALEAWIQGNKKHHMQFLYLKAILCFSRGMKPEMLQHLEQVLQMGTESEDGELVLDACIFLGSVVSDKSYSQRVALLLRGIEMAIEHKKHYKVIESFNVLSILLSYLGRFQEAEQLLDKYLSQVSLKSEEEAATARLWPQISLERNRGNYQLALEYSKKLQPYIETVGPVIRDFHKTNLAISYGMTGQYKESLQLFDELLQGVNHAKQRIAILPILLGRVELALKMDDPEMALSFLEQSHEPRRLRPDPYMDVLFLIYTSDAYTRLQEFSEATLVLEEAAAVVDRLDSPLLACHWEFFQAKSGWFKNWEEHFLEQGQKALDDLLEMGATGIYEQYQEDYITWSLHGTKTLSTSSSSHYSDRTNFFKLFQINSKITATLEVEELFEAVLEGAMQIVGARQGYLFTCSCSDGVLSNEENSNPCLRLTRDSQGQPIDPEQYVFSQTIIGAVYQNKETIVTRDVCHEKRWEDSKSIFEHQLRSILAVPILLQGSIKGLIYLDNHQATSVFSLQDKEIANIFATQVAIALNNAENHERQNSILQEKERLSLEIHEYNRTLEQKVVARTNELQDLNRNLEKRVQAELDARLRQEQLLIQHSKMAAMGEMIGMIAHQWRQPLSSISTITGNLQVLIELDMINKDDFTHSLSTVNDQVQFLSNTINDFRNFFSPKKKAEKIRLDEVLQRTMKLIGKSMDSKGIEVTEELVFSTPIHTYANELMQVFLNILKNSQDVIEEKKMSHGSIRIKGWETEQHQIVEISDNAGGIDQDIMEKIFEPYFSTKDEKTGTGLGLYMSKMIVEKHCKGELTVRNIAEGACFRIQMCKQPQQDDATTLPNQIEDDLQAALNQIS</sequence>
<keyword evidence="7 8" id="KW-0067">ATP-binding</keyword>
<evidence type="ECO:0000256" key="6">
    <source>
        <dbReference type="ARBA" id="ARBA00022777"/>
    </source>
</evidence>
<dbReference type="SUPFAM" id="SSF81901">
    <property type="entry name" value="HCP-like"/>
    <property type="match status" value="1"/>
</dbReference>
<comment type="caution">
    <text evidence="12">The sequence shown here is derived from an EMBL/GenBank/DDBJ whole genome shotgun (WGS) entry which is preliminary data.</text>
</comment>
<dbReference type="InterPro" id="IPR027417">
    <property type="entry name" value="P-loop_NTPase"/>
</dbReference>
<dbReference type="EMBL" id="NVSR01000025">
    <property type="protein sequence ID" value="PCI28816.1"/>
    <property type="molecule type" value="Genomic_DNA"/>
</dbReference>
<feature type="coiled-coil region" evidence="9">
    <location>
        <begin position="1346"/>
        <end position="1408"/>
    </location>
</feature>
<dbReference type="GO" id="GO:0005524">
    <property type="term" value="F:ATP binding"/>
    <property type="evidence" value="ECO:0007669"/>
    <property type="project" value="UniProtKB-UniRule"/>
</dbReference>
<dbReference type="Gene3D" id="1.10.287.130">
    <property type="match status" value="1"/>
</dbReference>
<dbReference type="Gene3D" id="3.30.200.20">
    <property type="entry name" value="Phosphorylase Kinase, domain 1"/>
    <property type="match status" value="1"/>
</dbReference>
<feature type="binding site" evidence="8">
    <location>
        <position position="45"/>
    </location>
    <ligand>
        <name>ATP</name>
        <dbReference type="ChEBI" id="CHEBI:30616"/>
    </ligand>
</feature>
<dbReference type="InterPro" id="IPR003018">
    <property type="entry name" value="GAF"/>
</dbReference>
<evidence type="ECO:0000256" key="8">
    <source>
        <dbReference type="PROSITE-ProRule" id="PRU10141"/>
    </source>
</evidence>
<dbReference type="InterPro" id="IPR017441">
    <property type="entry name" value="Protein_kinase_ATP_BS"/>
</dbReference>
<evidence type="ECO:0000256" key="1">
    <source>
        <dbReference type="ARBA" id="ARBA00000085"/>
    </source>
</evidence>
<dbReference type="InterPro" id="IPR000719">
    <property type="entry name" value="Prot_kinase_dom"/>
</dbReference>
<dbReference type="Pfam" id="PF00069">
    <property type="entry name" value="Pkinase"/>
    <property type="match status" value="1"/>
</dbReference>
<dbReference type="Proteomes" id="UP000218113">
    <property type="component" value="Unassembled WGS sequence"/>
</dbReference>
<keyword evidence="5 8" id="KW-0547">Nucleotide-binding</keyword>
<dbReference type="Gene3D" id="3.30.565.10">
    <property type="entry name" value="Histidine kinase-like ATPase, C-terminal domain"/>
    <property type="match status" value="1"/>
</dbReference>
<evidence type="ECO:0000256" key="9">
    <source>
        <dbReference type="SAM" id="Coils"/>
    </source>
</evidence>
<dbReference type="InterPro" id="IPR036890">
    <property type="entry name" value="HATPase_C_sf"/>
</dbReference>
<dbReference type="GO" id="GO:0034045">
    <property type="term" value="C:phagophore assembly site membrane"/>
    <property type="evidence" value="ECO:0007669"/>
    <property type="project" value="TreeGrafter"/>
</dbReference>
<feature type="domain" description="Histidine kinase" evidence="11">
    <location>
        <begin position="1431"/>
        <end position="1646"/>
    </location>
</feature>
<dbReference type="PROSITE" id="PS00107">
    <property type="entry name" value="PROTEIN_KINASE_ATP"/>
    <property type="match status" value="1"/>
</dbReference>
<dbReference type="InterPro" id="IPR004358">
    <property type="entry name" value="Sig_transdc_His_kin-like_C"/>
</dbReference>
<dbReference type="PROSITE" id="PS50011">
    <property type="entry name" value="PROTEIN_KINASE_DOM"/>
    <property type="match status" value="1"/>
</dbReference>
<dbReference type="Pfam" id="PF01590">
    <property type="entry name" value="GAF"/>
    <property type="match status" value="1"/>
</dbReference>
<dbReference type="SMART" id="SM00065">
    <property type="entry name" value="GAF"/>
    <property type="match status" value="1"/>
</dbReference>
<evidence type="ECO:0000259" key="10">
    <source>
        <dbReference type="PROSITE" id="PS50011"/>
    </source>
</evidence>
<dbReference type="CDD" id="cd14014">
    <property type="entry name" value="STKc_PknB_like"/>
    <property type="match status" value="1"/>
</dbReference>
<dbReference type="InterPro" id="IPR005467">
    <property type="entry name" value="His_kinase_dom"/>
</dbReference>
<dbReference type="GO" id="GO:0000155">
    <property type="term" value="F:phosphorelay sensor kinase activity"/>
    <property type="evidence" value="ECO:0007669"/>
    <property type="project" value="InterPro"/>
</dbReference>
<dbReference type="InterPro" id="IPR011990">
    <property type="entry name" value="TPR-like_helical_dom_sf"/>
</dbReference>
<dbReference type="SUPFAM" id="SSF52540">
    <property type="entry name" value="P-loop containing nucleoside triphosphate hydrolases"/>
    <property type="match status" value="1"/>
</dbReference>
<dbReference type="InterPro" id="IPR029016">
    <property type="entry name" value="GAF-like_dom_sf"/>
</dbReference>
<dbReference type="CDD" id="cd00082">
    <property type="entry name" value="HisKA"/>
    <property type="match status" value="1"/>
</dbReference>
<dbReference type="SUPFAM" id="SSF55874">
    <property type="entry name" value="ATPase domain of HSP90 chaperone/DNA topoisomerase II/histidine kinase"/>
    <property type="match status" value="1"/>
</dbReference>
<dbReference type="PRINTS" id="PR00344">
    <property type="entry name" value="BCTRLSENSOR"/>
</dbReference>
<proteinExistence type="predicted"/>
<evidence type="ECO:0000256" key="7">
    <source>
        <dbReference type="ARBA" id="ARBA00022840"/>
    </source>
</evidence>
<dbReference type="Gene3D" id="3.40.50.300">
    <property type="entry name" value="P-loop containing nucleotide triphosphate hydrolases"/>
    <property type="match status" value="1"/>
</dbReference>
<dbReference type="Gene3D" id="1.25.40.10">
    <property type="entry name" value="Tetratricopeptide repeat domain"/>
    <property type="match status" value="2"/>
</dbReference>
<feature type="domain" description="Protein kinase" evidence="10">
    <location>
        <begin position="16"/>
        <end position="279"/>
    </location>
</feature>
<dbReference type="PROSITE" id="PS00108">
    <property type="entry name" value="PROTEIN_KINASE_ST"/>
    <property type="match status" value="1"/>
</dbReference>
<dbReference type="GO" id="GO:0042594">
    <property type="term" value="P:response to starvation"/>
    <property type="evidence" value="ECO:0007669"/>
    <property type="project" value="TreeGrafter"/>
</dbReference>
<comment type="catalytic activity">
    <reaction evidence="1">
        <text>ATP + protein L-histidine = ADP + protein N-phospho-L-histidine.</text>
        <dbReference type="EC" id="2.7.13.3"/>
    </reaction>
</comment>
<keyword evidence="9" id="KW-0175">Coiled coil</keyword>
<dbReference type="EC" id="2.7.13.3" evidence="2"/>
<reference evidence="13" key="1">
    <citation type="submission" date="2017-08" db="EMBL/GenBank/DDBJ databases">
        <title>A dynamic microbial community with high functional redundancy inhabits the cold, oxic subseafloor aquifer.</title>
        <authorList>
            <person name="Tully B.J."/>
            <person name="Wheat C.G."/>
            <person name="Glazer B.T."/>
            <person name="Huber J.A."/>
        </authorList>
    </citation>
    <scope>NUCLEOTIDE SEQUENCE [LARGE SCALE GENOMIC DNA]</scope>
</reference>
<dbReference type="InterPro" id="IPR041664">
    <property type="entry name" value="AAA_16"/>
</dbReference>
<dbReference type="PANTHER" id="PTHR24348">
    <property type="entry name" value="SERINE/THREONINE-PROTEIN KINASE UNC-51-RELATED"/>
    <property type="match status" value="1"/>
</dbReference>
<name>A0A2A4T5B9_9DELT</name>
<dbReference type="Gene3D" id="1.10.510.10">
    <property type="entry name" value="Transferase(Phosphotransferase) domain 1"/>
    <property type="match status" value="1"/>
</dbReference>
<evidence type="ECO:0000313" key="13">
    <source>
        <dbReference type="Proteomes" id="UP000218113"/>
    </source>
</evidence>
<dbReference type="InterPro" id="IPR045269">
    <property type="entry name" value="Atg1-like"/>
</dbReference>
<dbReference type="PROSITE" id="PS50109">
    <property type="entry name" value="HIS_KIN"/>
    <property type="match status" value="1"/>
</dbReference>
<dbReference type="InterPro" id="IPR003661">
    <property type="entry name" value="HisK_dim/P_dom"/>
</dbReference>
<evidence type="ECO:0000256" key="2">
    <source>
        <dbReference type="ARBA" id="ARBA00012438"/>
    </source>
</evidence>
<dbReference type="GO" id="GO:0005776">
    <property type="term" value="C:autophagosome"/>
    <property type="evidence" value="ECO:0007669"/>
    <property type="project" value="TreeGrafter"/>
</dbReference>
<dbReference type="SUPFAM" id="SSF56112">
    <property type="entry name" value="Protein kinase-like (PK-like)"/>
    <property type="match status" value="1"/>
</dbReference>
<dbReference type="SMART" id="SM00387">
    <property type="entry name" value="HATPase_c"/>
    <property type="match status" value="1"/>
</dbReference>
<dbReference type="Pfam" id="PF13191">
    <property type="entry name" value="AAA_16"/>
    <property type="match status" value="1"/>
</dbReference>
<dbReference type="InterPro" id="IPR011009">
    <property type="entry name" value="Kinase-like_dom_sf"/>
</dbReference>
<protein>
    <recommendedName>
        <fullName evidence="2">histidine kinase</fullName>
        <ecNumber evidence="2">2.7.13.3</ecNumber>
    </recommendedName>
</protein>
<evidence type="ECO:0000256" key="3">
    <source>
        <dbReference type="ARBA" id="ARBA00022553"/>
    </source>
</evidence>
<evidence type="ECO:0000256" key="4">
    <source>
        <dbReference type="ARBA" id="ARBA00022679"/>
    </source>
</evidence>
<keyword evidence="4" id="KW-0808">Transferase</keyword>
<dbReference type="SUPFAM" id="SSF47384">
    <property type="entry name" value="Homodimeric domain of signal transducing histidine kinase"/>
    <property type="match status" value="1"/>
</dbReference>
<gene>
    <name evidence="12" type="ORF">COB67_05555</name>
</gene>
<dbReference type="GO" id="GO:0004674">
    <property type="term" value="F:protein serine/threonine kinase activity"/>
    <property type="evidence" value="ECO:0007669"/>
    <property type="project" value="InterPro"/>
</dbReference>
<dbReference type="SMART" id="SM00220">
    <property type="entry name" value="S_TKc"/>
    <property type="match status" value="1"/>
</dbReference>
<dbReference type="SUPFAM" id="SSF55781">
    <property type="entry name" value="GAF domain-like"/>
    <property type="match status" value="1"/>
</dbReference>
<keyword evidence="6" id="KW-0418">Kinase</keyword>
<evidence type="ECO:0000259" key="11">
    <source>
        <dbReference type="PROSITE" id="PS50109"/>
    </source>
</evidence>